<dbReference type="PANTHER" id="PTHR42951:SF17">
    <property type="entry name" value="METALLO-BETA-LACTAMASE DOMAIN-CONTAINING PROTEIN"/>
    <property type="match status" value="1"/>
</dbReference>
<dbReference type="EMBL" id="JAAAIM010000250">
    <property type="protein sequence ID" value="KAG0291266.1"/>
    <property type="molecule type" value="Genomic_DNA"/>
</dbReference>
<protein>
    <recommendedName>
        <fullName evidence="1">Metallo-beta-lactamase domain-containing protein</fullName>
    </recommendedName>
</protein>
<dbReference type="Gene3D" id="3.60.15.10">
    <property type="entry name" value="Ribonuclease Z/Hydroxyacylglutathione hydrolase-like"/>
    <property type="match status" value="1"/>
</dbReference>
<keyword evidence="3" id="KW-1185">Reference proteome</keyword>
<feature type="domain" description="Metallo-beta-lactamase" evidence="1">
    <location>
        <begin position="51"/>
        <end position="259"/>
    </location>
</feature>
<dbReference type="PANTHER" id="PTHR42951">
    <property type="entry name" value="METALLO-BETA-LACTAMASE DOMAIN-CONTAINING"/>
    <property type="match status" value="1"/>
</dbReference>
<evidence type="ECO:0000313" key="2">
    <source>
        <dbReference type="EMBL" id="KAG0291266.1"/>
    </source>
</evidence>
<dbReference type="SUPFAM" id="SSF56281">
    <property type="entry name" value="Metallo-hydrolase/oxidoreductase"/>
    <property type="match status" value="1"/>
</dbReference>
<proteinExistence type="predicted"/>
<dbReference type="InterPro" id="IPR050855">
    <property type="entry name" value="NDM-1-like"/>
</dbReference>
<dbReference type="SMART" id="SM00849">
    <property type="entry name" value="Lactamase_B"/>
    <property type="match status" value="1"/>
</dbReference>
<organism evidence="2 3">
    <name type="scientific">Linnemannia gamsii</name>
    <dbReference type="NCBI Taxonomy" id="64522"/>
    <lineage>
        <taxon>Eukaryota</taxon>
        <taxon>Fungi</taxon>
        <taxon>Fungi incertae sedis</taxon>
        <taxon>Mucoromycota</taxon>
        <taxon>Mortierellomycotina</taxon>
        <taxon>Mortierellomycetes</taxon>
        <taxon>Mortierellales</taxon>
        <taxon>Mortierellaceae</taxon>
        <taxon>Linnemannia</taxon>
    </lineage>
</organism>
<evidence type="ECO:0000259" key="1">
    <source>
        <dbReference type="SMART" id="SM00849"/>
    </source>
</evidence>
<gene>
    <name evidence="2" type="ORF">BGZ96_005360</name>
</gene>
<dbReference type="InterPro" id="IPR001279">
    <property type="entry name" value="Metallo-B-lactamas"/>
</dbReference>
<comment type="caution">
    <text evidence="2">The sequence shown here is derived from an EMBL/GenBank/DDBJ whole genome shotgun (WGS) entry which is preliminary data.</text>
</comment>
<sequence length="281" mass="30873">MTTAEVPKLIPDQNEFVELRQGLFRCTFVLSFGPVALPIATFLIRGNPIPSSSSSSASDQAQAHEWIMIDAGAPPHATQILTAVERVLSHPEDTLKYICITHAHLDHTGATLLLLDKYPGCMVVGHPEERPFLCEGKGYKSCAGDTWVFNVMKHLAMASKVQIPIGRMVFLKEGEEWDYSHLVKVIETHGHTPGSISFIHIPSRSIMIGDASKNHAFLSKTSCLSYPLSTGTCQMGTAIQSMDKIISLKDQIDTIFPAHDYNPDGVTVEEMQAFRAANPRS</sequence>
<dbReference type="Pfam" id="PF00753">
    <property type="entry name" value="Lactamase_B"/>
    <property type="match status" value="1"/>
</dbReference>
<name>A0ABQ7K476_9FUNG</name>
<dbReference type="Proteomes" id="UP001194696">
    <property type="component" value="Unassembled WGS sequence"/>
</dbReference>
<reference evidence="2 3" key="1">
    <citation type="journal article" date="2020" name="Fungal Divers.">
        <title>Resolving the Mortierellaceae phylogeny through synthesis of multi-gene phylogenetics and phylogenomics.</title>
        <authorList>
            <person name="Vandepol N."/>
            <person name="Liber J."/>
            <person name="Desiro A."/>
            <person name="Na H."/>
            <person name="Kennedy M."/>
            <person name="Barry K."/>
            <person name="Grigoriev I.V."/>
            <person name="Miller A.N."/>
            <person name="O'Donnell K."/>
            <person name="Stajich J.E."/>
            <person name="Bonito G."/>
        </authorList>
    </citation>
    <scope>NUCLEOTIDE SEQUENCE [LARGE SCALE GENOMIC DNA]</scope>
    <source>
        <strain evidence="2 3">AD045</strain>
    </source>
</reference>
<accession>A0ABQ7K476</accession>
<evidence type="ECO:0000313" key="3">
    <source>
        <dbReference type="Proteomes" id="UP001194696"/>
    </source>
</evidence>
<dbReference type="InterPro" id="IPR036866">
    <property type="entry name" value="RibonucZ/Hydroxyglut_hydro"/>
</dbReference>